<evidence type="ECO:0000313" key="5">
    <source>
        <dbReference type="EMBL" id="KAL0829624.1"/>
    </source>
</evidence>
<keyword evidence="3" id="KW-1133">Transmembrane helix</keyword>
<feature type="transmembrane region" description="Helical" evidence="3">
    <location>
        <begin position="68"/>
        <end position="90"/>
    </location>
</feature>
<dbReference type="InterPro" id="IPR027806">
    <property type="entry name" value="HARBI1_dom"/>
</dbReference>
<keyword evidence="3" id="KW-0472">Membrane</keyword>
<evidence type="ECO:0000256" key="2">
    <source>
        <dbReference type="ARBA" id="ARBA00022723"/>
    </source>
</evidence>
<evidence type="ECO:0000256" key="3">
    <source>
        <dbReference type="SAM" id="Phobius"/>
    </source>
</evidence>
<keyword evidence="2" id="KW-0479">Metal-binding</keyword>
<keyword evidence="3" id="KW-0812">Transmembrane</keyword>
<organism evidence="5 6">
    <name type="scientific">Loxostege sticticalis</name>
    <name type="common">Beet webworm moth</name>
    <dbReference type="NCBI Taxonomy" id="481309"/>
    <lineage>
        <taxon>Eukaryota</taxon>
        <taxon>Metazoa</taxon>
        <taxon>Ecdysozoa</taxon>
        <taxon>Arthropoda</taxon>
        <taxon>Hexapoda</taxon>
        <taxon>Insecta</taxon>
        <taxon>Pterygota</taxon>
        <taxon>Neoptera</taxon>
        <taxon>Endopterygota</taxon>
        <taxon>Lepidoptera</taxon>
        <taxon>Glossata</taxon>
        <taxon>Ditrysia</taxon>
        <taxon>Pyraloidea</taxon>
        <taxon>Crambidae</taxon>
        <taxon>Pyraustinae</taxon>
        <taxon>Loxostege</taxon>
    </lineage>
</organism>
<name>A0ABD0SV41_LOXSC</name>
<dbReference type="Proteomes" id="UP001549921">
    <property type="component" value="Unassembled WGS sequence"/>
</dbReference>
<gene>
    <name evidence="5" type="ORF">ABMA28_003130</name>
</gene>
<proteinExistence type="predicted"/>
<reference evidence="5 6" key="1">
    <citation type="submission" date="2024-06" db="EMBL/GenBank/DDBJ databases">
        <title>A chromosome-level genome assembly of beet webworm, Loxostege sticticalis.</title>
        <authorList>
            <person name="Zhang Y."/>
        </authorList>
    </citation>
    <scope>NUCLEOTIDE SEQUENCE [LARGE SCALE GENOMIC DNA]</scope>
    <source>
        <strain evidence="5">AQ028</strain>
        <tissue evidence="5">Male pupae</tissue>
    </source>
</reference>
<comment type="cofactor">
    <cofactor evidence="1">
        <name>a divalent metal cation</name>
        <dbReference type="ChEBI" id="CHEBI:60240"/>
    </cofactor>
</comment>
<comment type="caution">
    <text evidence="5">The sequence shown here is derived from an EMBL/GenBank/DDBJ whole genome shotgun (WGS) entry which is preliminary data.</text>
</comment>
<dbReference type="EMBL" id="JBEDNZ010000014">
    <property type="protein sequence ID" value="KAL0829624.1"/>
    <property type="molecule type" value="Genomic_DNA"/>
</dbReference>
<protein>
    <recommendedName>
        <fullName evidence="4">DDE Tnp4 domain-containing protein</fullName>
    </recommendedName>
</protein>
<dbReference type="GO" id="GO:0046872">
    <property type="term" value="F:metal ion binding"/>
    <property type="evidence" value="ECO:0007669"/>
    <property type="project" value="UniProtKB-KW"/>
</dbReference>
<dbReference type="Pfam" id="PF13359">
    <property type="entry name" value="DDE_Tnp_4"/>
    <property type="match status" value="1"/>
</dbReference>
<evidence type="ECO:0000259" key="4">
    <source>
        <dbReference type="Pfam" id="PF13359"/>
    </source>
</evidence>
<dbReference type="AlphaFoldDB" id="A0ABD0SV41"/>
<accession>A0ABD0SV41</accession>
<feature type="domain" description="DDE Tnp4" evidence="4">
    <location>
        <begin position="127"/>
        <end position="245"/>
    </location>
</feature>
<evidence type="ECO:0000313" key="6">
    <source>
        <dbReference type="Proteomes" id="UP001549921"/>
    </source>
</evidence>
<evidence type="ECO:0000256" key="1">
    <source>
        <dbReference type="ARBA" id="ARBA00001968"/>
    </source>
</evidence>
<sequence>MWIHPYIEKNINCRMFVAAKELQESDRKILDCYRMSKTTYLELVEIMTPQLQKQNTNMRECVSPQERLLITLMYLAGTSSTYVALGLYFARGESTIASIVADTTKKIWDSLKNRFMPNLKKILNTGPTNFNYKNYHSIILMACADADDLFTMIEVGYAGRNSDAGIFRVSSMKRLIEEDALNIPAPGPLPMDENNFSFPFYFVGDEAFPLEKYSMRPFLGRTATNTSHIFNYRLSRARKSVEWLFWHVVNNIIKSACVLHNFVRSKEGIPYHTTIVGNGISQRPTDLMPHDLTLGPNPSPLSLRKYLNNYFFTPQTALPWQWAYCV</sequence>